<organism evidence="3 4">
    <name type="scientific">Phenylobacterium kunshanense</name>
    <dbReference type="NCBI Taxonomy" id="1445034"/>
    <lineage>
        <taxon>Bacteria</taxon>
        <taxon>Pseudomonadati</taxon>
        <taxon>Pseudomonadota</taxon>
        <taxon>Alphaproteobacteria</taxon>
        <taxon>Caulobacterales</taxon>
        <taxon>Caulobacteraceae</taxon>
        <taxon>Phenylobacterium</taxon>
    </lineage>
</organism>
<feature type="region of interest" description="Disordered" evidence="1">
    <location>
        <begin position="168"/>
        <end position="262"/>
    </location>
</feature>
<evidence type="ECO:0000256" key="2">
    <source>
        <dbReference type="SAM" id="Phobius"/>
    </source>
</evidence>
<feature type="compositionally biased region" description="Low complexity" evidence="1">
    <location>
        <begin position="249"/>
        <end position="262"/>
    </location>
</feature>
<feature type="compositionally biased region" description="Low complexity" evidence="1">
    <location>
        <begin position="210"/>
        <end position="219"/>
    </location>
</feature>
<keyword evidence="2" id="KW-0472">Membrane</keyword>
<accession>A0A328BAG6</accession>
<dbReference type="AlphaFoldDB" id="A0A328BAG6"/>
<dbReference type="EMBL" id="QFYS01000010">
    <property type="protein sequence ID" value="RAK62856.1"/>
    <property type="molecule type" value="Genomic_DNA"/>
</dbReference>
<evidence type="ECO:0000313" key="3">
    <source>
        <dbReference type="EMBL" id="RAK62856.1"/>
    </source>
</evidence>
<keyword evidence="2" id="KW-1133">Transmembrane helix</keyword>
<reference evidence="3 4" key="1">
    <citation type="submission" date="2018-05" db="EMBL/GenBank/DDBJ databases">
        <authorList>
            <person name="Lanie J.A."/>
            <person name="Ng W.-L."/>
            <person name="Kazmierczak K.M."/>
            <person name="Andrzejewski T.M."/>
            <person name="Davidsen T.M."/>
            <person name="Wayne K.J."/>
            <person name="Tettelin H."/>
            <person name="Glass J.I."/>
            <person name="Rusch D."/>
            <person name="Podicherti R."/>
            <person name="Tsui H.-C.T."/>
            <person name="Winkler M.E."/>
        </authorList>
    </citation>
    <scope>NUCLEOTIDE SEQUENCE [LARGE SCALE GENOMIC DNA]</scope>
    <source>
        <strain evidence="3 4">BUT-10</strain>
    </source>
</reference>
<keyword evidence="4" id="KW-1185">Reference proteome</keyword>
<dbReference type="Proteomes" id="UP000249524">
    <property type="component" value="Unassembled WGS sequence"/>
</dbReference>
<sequence>MDYNPDRRETSVTDAEGVMFAPNPVWDRASRRKRGLGGRRATPIAASEPRTFADDASHTEINDDAPGMFAAADRRTGQRTTRGKASAGVAPAAFAAGAVALVALGATGWWMSRDASGIPELTPGSTTSEVAVAPLTPAPAPIAPPEMAVNPPSMSAAAEAPVRLAAAAPERVQRSAPAVRTRPAATTAPNAESSAVNASATLPDGPQPYTTLNPTVAPTPANPPPNQAVNPPEPIPSTPPIVTDPPPEATDTVTPDTTTPPQ</sequence>
<feature type="transmembrane region" description="Helical" evidence="2">
    <location>
        <begin position="89"/>
        <end position="111"/>
    </location>
</feature>
<evidence type="ECO:0000313" key="4">
    <source>
        <dbReference type="Proteomes" id="UP000249524"/>
    </source>
</evidence>
<proteinExistence type="predicted"/>
<evidence type="ECO:0000256" key="1">
    <source>
        <dbReference type="SAM" id="MobiDB-lite"/>
    </source>
</evidence>
<protein>
    <submittedName>
        <fullName evidence="3">Uncharacterized protein</fullName>
    </submittedName>
</protein>
<gene>
    <name evidence="3" type="ORF">DJ019_18565</name>
</gene>
<feature type="compositionally biased region" description="Pro residues" evidence="1">
    <location>
        <begin position="220"/>
        <end position="248"/>
    </location>
</feature>
<keyword evidence="2" id="KW-0812">Transmembrane</keyword>
<feature type="region of interest" description="Disordered" evidence="1">
    <location>
        <begin position="28"/>
        <end position="51"/>
    </location>
</feature>
<comment type="caution">
    <text evidence="3">The sequence shown here is derived from an EMBL/GenBank/DDBJ whole genome shotgun (WGS) entry which is preliminary data.</text>
</comment>
<name>A0A328BAG6_9CAUL</name>
<feature type="compositionally biased region" description="Low complexity" evidence="1">
    <location>
        <begin position="168"/>
        <end position="191"/>
    </location>
</feature>